<accession>C4YGY6</accession>
<dbReference type="AlphaFoldDB" id="C4YGY6"/>
<dbReference type="VEuPathDB" id="FungiDB:CAWG_03327"/>
<name>C4YGY6_CANAW</name>
<evidence type="ECO:0000256" key="1">
    <source>
        <dbReference type="SAM" id="Phobius"/>
    </source>
</evidence>
<sequence length="155" mass="17901">MNKPLSKCTQKLFWLYLFLNFFMSLVQVSLIRIYNQLNLTGGSFNFLERTFSLLFRNNRSTGSNSLSLFSFSGSFSSFFSFFVFSQFRVSSSFSVRWFLTSSFFDQFQRSTDNSSLVLDGLSGSLFSSFFRNTFFVVSSVQNSPRNSSWVLSLLE</sequence>
<keyword evidence="1" id="KW-1133">Transmembrane helix</keyword>
<organism evidence="2 3">
    <name type="scientific">Candida albicans (strain WO-1)</name>
    <name type="common">Yeast</name>
    <dbReference type="NCBI Taxonomy" id="294748"/>
    <lineage>
        <taxon>Eukaryota</taxon>
        <taxon>Fungi</taxon>
        <taxon>Dikarya</taxon>
        <taxon>Ascomycota</taxon>
        <taxon>Saccharomycotina</taxon>
        <taxon>Pichiomycetes</taxon>
        <taxon>Debaryomycetaceae</taxon>
        <taxon>Candida/Lodderomyces clade</taxon>
        <taxon>Candida</taxon>
    </lineage>
</organism>
<evidence type="ECO:0000313" key="2">
    <source>
        <dbReference type="EMBL" id="EEQ45018.1"/>
    </source>
</evidence>
<keyword evidence="3" id="KW-1185">Reference proteome</keyword>
<dbReference type="Proteomes" id="UP000001429">
    <property type="component" value="Chromosome 4"/>
</dbReference>
<feature type="transmembrane region" description="Helical" evidence="1">
    <location>
        <begin position="12"/>
        <end position="34"/>
    </location>
</feature>
<reference evidence="2 3" key="1">
    <citation type="journal article" date="2009" name="Nature">
        <title>Evolution of pathogenicity and sexual reproduction in eight Candida genomes.</title>
        <authorList>
            <person name="Butler G."/>
            <person name="Rasmussen M.D."/>
            <person name="Lin M.F."/>
            <person name="Santos M.A."/>
            <person name="Sakthikumar S."/>
            <person name="Munro C.A."/>
            <person name="Rheinbay E."/>
            <person name="Grabherr M."/>
            <person name="Forche A."/>
            <person name="Reedy J.L."/>
            <person name="Agrafioti I."/>
            <person name="Arnaud M.B."/>
            <person name="Bates S."/>
            <person name="Brown A.J."/>
            <person name="Brunke S."/>
            <person name="Costanzo M.C."/>
            <person name="Fitzpatrick D.A."/>
            <person name="de Groot P.W."/>
            <person name="Harris D."/>
            <person name="Hoyer L.L."/>
            <person name="Hube B."/>
            <person name="Klis F.M."/>
            <person name="Kodira C."/>
            <person name="Lennard N."/>
            <person name="Logue M.E."/>
            <person name="Martin R."/>
            <person name="Neiman A.M."/>
            <person name="Nikolaou E."/>
            <person name="Quail M.A."/>
            <person name="Quinn J."/>
            <person name="Santos M.C."/>
            <person name="Schmitzberger F.F."/>
            <person name="Sherlock G."/>
            <person name="Shah P."/>
            <person name="Silverstein K.A."/>
            <person name="Skrzypek M.S."/>
            <person name="Soll D."/>
            <person name="Staggs R."/>
            <person name="Stansfield I."/>
            <person name="Stumpf M.P."/>
            <person name="Sudbery P.E."/>
            <person name="Srikantha T."/>
            <person name="Zeng Q."/>
            <person name="Berman J."/>
            <person name="Berriman M."/>
            <person name="Heitman J."/>
            <person name="Gow N.A."/>
            <person name="Lorenz M.C."/>
            <person name="Birren B.W."/>
            <person name="Kellis M."/>
            <person name="Cuomo C.A."/>
        </authorList>
    </citation>
    <scope>NUCLEOTIDE SEQUENCE [LARGE SCALE GENOMIC DNA]</scope>
    <source>
        <strain evidence="2 3">WO-1</strain>
    </source>
</reference>
<proteinExistence type="predicted"/>
<keyword evidence="1" id="KW-0472">Membrane</keyword>
<dbReference type="EMBL" id="CH672349">
    <property type="protein sequence ID" value="EEQ45018.1"/>
    <property type="molecule type" value="Genomic_DNA"/>
</dbReference>
<dbReference type="HOGENOM" id="CLU_1695240_0_0_1"/>
<dbReference type="PaxDb" id="5476-C4YGY6"/>
<evidence type="ECO:0000313" key="3">
    <source>
        <dbReference type="Proteomes" id="UP000001429"/>
    </source>
</evidence>
<feature type="transmembrane region" description="Helical" evidence="1">
    <location>
        <begin position="66"/>
        <end position="84"/>
    </location>
</feature>
<keyword evidence="1" id="KW-0812">Transmembrane</keyword>
<protein>
    <submittedName>
        <fullName evidence="2">Uncharacterized protein</fullName>
    </submittedName>
</protein>
<gene>
    <name evidence="2" type="ORF">CAWG_03327</name>
</gene>